<reference evidence="10" key="1">
    <citation type="submission" date="2021-12" db="EMBL/GenBank/DDBJ databases">
        <title>Prjna785345.</title>
        <authorList>
            <person name="Rujirawat T."/>
            <person name="Krajaejun T."/>
        </authorList>
    </citation>
    <scope>NUCLEOTIDE SEQUENCE</scope>
    <source>
        <strain evidence="10">Pi057C3</strain>
    </source>
</reference>
<feature type="compositionally biased region" description="Basic residues" evidence="7">
    <location>
        <begin position="22"/>
        <end position="37"/>
    </location>
</feature>
<evidence type="ECO:0000313" key="11">
    <source>
        <dbReference type="Proteomes" id="UP001209570"/>
    </source>
</evidence>
<keyword evidence="4" id="KW-0677">Repeat</keyword>
<organism evidence="10 11">
    <name type="scientific">Pythium insidiosum</name>
    <name type="common">Pythiosis disease agent</name>
    <dbReference type="NCBI Taxonomy" id="114742"/>
    <lineage>
        <taxon>Eukaryota</taxon>
        <taxon>Sar</taxon>
        <taxon>Stramenopiles</taxon>
        <taxon>Oomycota</taxon>
        <taxon>Peronosporomycetes</taxon>
        <taxon>Pythiales</taxon>
        <taxon>Pythiaceae</taxon>
        <taxon>Pythium</taxon>
    </lineage>
</organism>
<dbReference type="Gene3D" id="1.20.1560.10">
    <property type="entry name" value="ABC transporter type 1, transmembrane domain"/>
    <property type="match status" value="2"/>
</dbReference>
<dbReference type="CDD" id="cd18578">
    <property type="entry name" value="ABC_6TM_Pgp_ABCB1_D2_like"/>
    <property type="match status" value="1"/>
</dbReference>
<feature type="region of interest" description="Disordered" evidence="7">
    <location>
        <begin position="1"/>
        <end position="61"/>
    </location>
</feature>
<feature type="region of interest" description="Disordered" evidence="7">
    <location>
        <begin position="719"/>
        <end position="738"/>
    </location>
</feature>
<dbReference type="Gene3D" id="3.40.50.300">
    <property type="entry name" value="P-loop containing nucleotide triphosphate hydrolases"/>
    <property type="match status" value="1"/>
</dbReference>
<keyword evidence="11" id="KW-1185">Reference proteome</keyword>
<evidence type="ECO:0000256" key="1">
    <source>
        <dbReference type="ARBA" id="ARBA00004141"/>
    </source>
</evidence>
<feature type="region of interest" description="Disordered" evidence="7">
    <location>
        <begin position="1119"/>
        <end position="1173"/>
    </location>
</feature>
<accession>A0AAD5LT30</accession>
<feature type="transmembrane region" description="Helical" evidence="8">
    <location>
        <begin position="1245"/>
        <end position="1268"/>
    </location>
</feature>
<dbReference type="InterPro" id="IPR039421">
    <property type="entry name" value="Type_1_exporter"/>
</dbReference>
<feature type="compositionally biased region" description="Basic and acidic residues" evidence="7">
    <location>
        <begin position="800"/>
        <end position="816"/>
    </location>
</feature>
<name>A0AAD5LT30_PYTIN</name>
<keyword evidence="2" id="KW-0813">Transport</keyword>
<keyword evidence="3 8" id="KW-0812">Transmembrane</keyword>
<evidence type="ECO:0000256" key="5">
    <source>
        <dbReference type="ARBA" id="ARBA00022989"/>
    </source>
</evidence>
<evidence type="ECO:0000256" key="2">
    <source>
        <dbReference type="ARBA" id="ARBA00022448"/>
    </source>
</evidence>
<evidence type="ECO:0000313" key="10">
    <source>
        <dbReference type="EMBL" id="KAJ0409593.1"/>
    </source>
</evidence>
<feature type="region of interest" description="Disordered" evidence="7">
    <location>
        <begin position="797"/>
        <end position="817"/>
    </location>
</feature>
<feature type="transmembrane region" description="Helical" evidence="8">
    <location>
        <begin position="882"/>
        <end position="904"/>
    </location>
</feature>
<dbReference type="GO" id="GO:0090374">
    <property type="term" value="P:oligopeptide export from mitochondrion"/>
    <property type="evidence" value="ECO:0007669"/>
    <property type="project" value="TreeGrafter"/>
</dbReference>
<keyword evidence="6 8" id="KW-0472">Membrane</keyword>
<dbReference type="PROSITE" id="PS50929">
    <property type="entry name" value="ABC_TM1F"/>
    <property type="match status" value="2"/>
</dbReference>
<dbReference type="InterPro" id="IPR011527">
    <property type="entry name" value="ABC1_TM_dom"/>
</dbReference>
<comment type="subcellular location">
    <subcellularLocation>
        <location evidence="1">Membrane</location>
        <topology evidence="1">Multi-pass membrane protein</topology>
    </subcellularLocation>
</comment>
<sequence>MQTRNSHGAQPSSTEMWGARDPHRRHPVPQSRHRWPSNHHDHQQQEQEPQQSRHALRHQQLTGRAPACRFIHEQCDKQLFRSEYLRSNKASGHKNLRCFPHCCRGHNPKSFCGSGLLVECADPRVQIALGRFEEANRPPSADNNQVEDDGIAAADDDAILLGHTYARDDLSDEIKTQDNPFGRWFNGLPVHPNDSHASTKRPNSEATDHSCVFLINGNRQSWHYGWQSSRLNCKNHHVFKVYFFQSLDAAMSTLQCIATLQSPPFRVSSSRKARKTIRSPSMASDDASASVFATSVSVASPDRMSVDSQEDFATVPSIRGRWVDDDTVKQRFVSRAAFATKSAIHKEPALRNPRNSVHQTVPVMATIAPNDDWSLLARARLLAVAFNIVNSIDRVTEIVVPGGELQRVFKLGAMSPRDPSFRPDSSQQSIGLGDRFEAFMNVLVSVAQALFHDDFLLQARDRMQDLARRNAPIEAAYEHALILVEHRVDEATTSCLENCQHASLHDDGQPHCRALAALFRSYEHEIQAAPRWQDGSWLYSGEPDQSNKQLPYLAFFRDYYDAVCASIMFSPLSIPPPSASATGLSGVWRLVNADRDIATAASHDAGHPAYPFSWFQQQLQGFISQVYCIVETETKMTLTLGNSLVSSACPFFAELDHREPLIEVPRDHFPYGCDRRNLLVAYKARRLRSILDKSGSCVSVCSMRWPSARVDTRHRRVEPRSPHWSALNSDFEDGDEDDQEDVDVENVEMNNVDSPPRRLLRTRMTPPAQCSANAMPAHRDSDHDVFVGVETPRATLQYRRPGDKHAATTKPPESKAPRPAVVSLRDLYRFATVLDLVLLAIACLMAVVNGLSYPCMALVFGHAIAAFDPFDRHAVNAAALQYLLIAIVLFVTDFAAFALFATLAERQVKILRERSLRQLLHLDVAWYDARSSVVLQLTSRLTGDTLKIKNAMGQRLGDAIKFAAQFVTGYGIGLVKSWDLALVMCTVTPLMVWTMSHLMEVFRTMGQRSQKLYAEAGAVAEETLASMRTVASLSAEQPAISRYQHKIEAVERANIKSFHRISLIDGVYISSTWLINAVGLWYGGYKVYHSEMAPSTGTHEELMQIPDGVYRGMYELEAKQEEDERHESDASAVGNTQAKDGAVPKSSGDAKEKGAQRSVQAASAEKTSSETTRKSKFTLRDAMVYSAPEQRFFVSGMTAAILQGLSLPASALLISELIATMTHEYSQWRAALRTNLDAIKGDVQLYAVIYLAFAITMGAAHTVQVVCFRTMAERLTTRLRLLHFRSLCAMDVSFFDDPAHPTGTLTTELATHAVKVSLLSGDTPRRVVQALTMFVASLLLSFLTGSVVLTLILLALFPLIIIGEAIRARQMRSALLFTDQLGEAGAVASQALTNVRTVMALGVESKMCDLFSVALEKPCRVGQREARVNGAAIGYSSFVIFATYALVFWYGGSLVDDSKITFKELLRSLMAIILSAQGIGQAVSWLSEAQHAFSAGSAILRIRDYPRSINTLDRGTDTREELTTTSGDCSWSRFEEH</sequence>
<evidence type="ECO:0000256" key="4">
    <source>
        <dbReference type="ARBA" id="ARBA00022737"/>
    </source>
</evidence>
<dbReference type="GO" id="GO:0005524">
    <property type="term" value="F:ATP binding"/>
    <property type="evidence" value="ECO:0007669"/>
    <property type="project" value="InterPro"/>
</dbReference>
<protein>
    <recommendedName>
        <fullName evidence="9">ABC transmembrane type-1 domain-containing protein</fullName>
    </recommendedName>
</protein>
<feature type="compositionally biased region" description="Polar residues" evidence="7">
    <location>
        <begin position="1157"/>
        <end position="1166"/>
    </location>
</feature>
<feature type="compositionally biased region" description="Basic and acidic residues" evidence="7">
    <location>
        <begin position="1119"/>
        <end position="1129"/>
    </location>
</feature>
<feature type="domain" description="ABC transmembrane type-1" evidence="9">
    <location>
        <begin position="840"/>
        <end position="1096"/>
    </location>
</feature>
<dbReference type="CDD" id="cd18577">
    <property type="entry name" value="ABC_6TM_Pgp_ABCB1_D1_like"/>
    <property type="match status" value="1"/>
</dbReference>
<dbReference type="SUPFAM" id="SSF90123">
    <property type="entry name" value="ABC transporter transmembrane region"/>
    <property type="match status" value="2"/>
</dbReference>
<dbReference type="PANTHER" id="PTHR43394:SF11">
    <property type="entry name" value="ATP-BINDING CASSETTE TRANSPORTER"/>
    <property type="match status" value="1"/>
</dbReference>
<dbReference type="Proteomes" id="UP001209570">
    <property type="component" value="Unassembled WGS sequence"/>
</dbReference>
<dbReference type="GO" id="GO:0015421">
    <property type="term" value="F:ABC-type oligopeptide transporter activity"/>
    <property type="evidence" value="ECO:0007669"/>
    <property type="project" value="TreeGrafter"/>
</dbReference>
<evidence type="ECO:0000256" key="3">
    <source>
        <dbReference type="ARBA" id="ARBA00022692"/>
    </source>
</evidence>
<evidence type="ECO:0000256" key="7">
    <source>
        <dbReference type="SAM" id="MobiDB-lite"/>
    </source>
</evidence>
<dbReference type="InterPro" id="IPR027417">
    <property type="entry name" value="P-loop_NTPase"/>
</dbReference>
<evidence type="ECO:0000256" key="8">
    <source>
        <dbReference type="SAM" id="Phobius"/>
    </source>
</evidence>
<dbReference type="PANTHER" id="PTHR43394">
    <property type="entry name" value="ATP-DEPENDENT PERMEASE MDL1, MITOCHONDRIAL"/>
    <property type="match status" value="1"/>
</dbReference>
<proteinExistence type="predicted"/>
<feature type="transmembrane region" description="Helical" evidence="8">
    <location>
        <begin position="981"/>
        <end position="1002"/>
    </location>
</feature>
<keyword evidence="5 8" id="KW-1133">Transmembrane helix</keyword>
<dbReference type="EMBL" id="JAKCXM010000003">
    <property type="protein sequence ID" value="KAJ0409593.1"/>
    <property type="molecule type" value="Genomic_DNA"/>
</dbReference>
<dbReference type="Pfam" id="PF00664">
    <property type="entry name" value="ABC_membrane"/>
    <property type="match status" value="2"/>
</dbReference>
<feature type="transmembrane region" description="Helical" evidence="8">
    <location>
        <begin position="1349"/>
        <end position="1366"/>
    </location>
</feature>
<feature type="compositionally biased region" description="Polar residues" evidence="7">
    <location>
        <begin position="1"/>
        <end position="15"/>
    </location>
</feature>
<feature type="transmembrane region" description="Helical" evidence="8">
    <location>
        <begin position="827"/>
        <end position="848"/>
    </location>
</feature>
<dbReference type="GO" id="GO:0005743">
    <property type="term" value="C:mitochondrial inner membrane"/>
    <property type="evidence" value="ECO:0007669"/>
    <property type="project" value="TreeGrafter"/>
</dbReference>
<comment type="caution">
    <text evidence="10">The sequence shown here is derived from an EMBL/GenBank/DDBJ whole genome shotgun (WGS) entry which is preliminary data.</text>
</comment>
<gene>
    <name evidence="10" type="ORF">P43SY_008465</name>
</gene>
<evidence type="ECO:0000259" key="9">
    <source>
        <dbReference type="PROSITE" id="PS50929"/>
    </source>
</evidence>
<feature type="transmembrane region" description="Helical" evidence="8">
    <location>
        <begin position="1192"/>
        <end position="1214"/>
    </location>
</feature>
<feature type="transmembrane region" description="Helical" evidence="8">
    <location>
        <begin position="1430"/>
        <end position="1450"/>
    </location>
</feature>
<evidence type="ECO:0000256" key="6">
    <source>
        <dbReference type="ARBA" id="ARBA00023136"/>
    </source>
</evidence>
<feature type="domain" description="ABC transmembrane type-1" evidence="9">
    <location>
        <begin position="1196"/>
        <end position="1491"/>
    </location>
</feature>
<dbReference type="InterPro" id="IPR036640">
    <property type="entry name" value="ABC1_TM_sf"/>
</dbReference>